<evidence type="ECO:0000313" key="1">
    <source>
        <dbReference type="EMBL" id="KAG5586846.1"/>
    </source>
</evidence>
<sequence length="69" mass="8045">MQELRKLLPTKLGSPGAAKSVNYLLHNGIQHQFSFFPYVQLVSISEKKPQKLLFGYISRIYRQSYLQNM</sequence>
<comment type="caution">
    <text evidence="1">The sequence shown here is derived from an EMBL/GenBank/DDBJ whole genome shotgun (WGS) entry which is preliminary data.</text>
</comment>
<dbReference type="AlphaFoldDB" id="A0A9J5XI64"/>
<gene>
    <name evidence="1" type="ORF">H5410_047280</name>
</gene>
<evidence type="ECO:0000313" key="2">
    <source>
        <dbReference type="Proteomes" id="UP000824120"/>
    </source>
</evidence>
<proteinExistence type="predicted"/>
<name>A0A9J5XI64_SOLCO</name>
<organism evidence="1 2">
    <name type="scientific">Solanum commersonii</name>
    <name type="common">Commerson's wild potato</name>
    <name type="synonym">Commerson's nightshade</name>
    <dbReference type="NCBI Taxonomy" id="4109"/>
    <lineage>
        <taxon>Eukaryota</taxon>
        <taxon>Viridiplantae</taxon>
        <taxon>Streptophyta</taxon>
        <taxon>Embryophyta</taxon>
        <taxon>Tracheophyta</taxon>
        <taxon>Spermatophyta</taxon>
        <taxon>Magnoliopsida</taxon>
        <taxon>eudicotyledons</taxon>
        <taxon>Gunneridae</taxon>
        <taxon>Pentapetalae</taxon>
        <taxon>asterids</taxon>
        <taxon>lamiids</taxon>
        <taxon>Solanales</taxon>
        <taxon>Solanaceae</taxon>
        <taxon>Solanoideae</taxon>
        <taxon>Solaneae</taxon>
        <taxon>Solanum</taxon>
    </lineage>
</organism>
<keyword evidence="2" id="KW-1185">Reference proteome</keyword>
<dbReference type="Proteomes" id="UP000824120">
    <property type="component" value="Chromosome 9"/>
</dbReference>
<dbReference type="EMBL" id="JACXVP010000009">
    <property type="protein sequence ID" value="KAG5586846.1"/>
    <property type="molecule type" value="Genomic_DNA"/>
</dbReference>
<protein>
    <submittedName>
        <fullName evidence="1">Uncharacterized protein</fullName>
    </submittedName>
</protein>
<accession>A0A9J5XI64</accession>
<reference evidence="1 2" key="1">
    <citation type="submission" date="2020-09" db="EMBL/GenBank/DDBJ databases">
        <title>De no assembly of potato wild relative species, Solanum commersonii.</title>
        <authorList>
            <person name="Cho K."/>
        </authorList>
    </citation>
    <scope>NUCLEOTIDE SEQUENCE [LARGE SCALE GENOMIC DNA]</scope>
    <source>
        <strain evidence="1">LZ3.2</strain>
        <tissue evidence="1">Leaf</tissue>
    </source>
</reference>